<keyword evidence="3" id="KW-1185">Reference proteome</keyword>
<organism evidence="2 3">
    <name type="scientific">Stieleria neptunia</name>
    <dbReference type="NCBI Taxonomy" id="2527979"/>
    <lineage>
        <taxon>Bacteria</taxon>
        <taxon>Pseudomonadati</taxon>
        <taxon>Planctomycetota</taxon>
        <taxon>Planctomycetia</taxon>
        <taxon>Pirellulales</taxon>
        <taxon>Pirellulaceae</taxon>
        <taxon>Stieleria</taxon>
    </lineage>
</organism>
<sequence>MRRVARRRDRRFPSPSCYRGKASRVASFLVKKFAAPGEGFIPDSAARSEAASREPPTVCVERAGIKKGSEVLTNRSRVVIVERSNCLWSDRFATQSSSNELHLMSSSFRPILASLLCCMIVLGHAPAWLHVAHCEGHGHAPSGVATEKTAVVSVCSHGCQHHASPSEAADPVSDPHDSGEQHPHDSDTCVICQSLASPSGVTWELLVSLPSEFISHPVVVAADSFLPATLLSIPQPRGPPAVA</sequence>
<accession>A0A518HYI9</accession>
<reference evidence="2 3" key="1">
    <citation type="submission" date="2019-03" db="EMBL/GenBank/DDBJ databases">
        <title>Deep-cultivation of Planctomycetes and their phenomic and genomic characterization uncovers novel biology.</title>
        <authorList>
            <person name="Wiegand S."/>
            <person name="Jogler M."/>
            <person name="Boedeker C."/>
            <person name="Pinto D."/>
            <person name="Vollmers J."/>
            <person name="Rivas-Marin E."/>
            <person name="Kohn T."/>
            <person name="Peeters S.H."/>
            <person name="Heuer A."/>
            <person name="Rast P."/>
            <person name="Oberbeckmann S."/>
            <person name="Bunk B."/>
            <person name="Jeske O."/>
            <person name="Meyerdierks A."/>
            <person name="Storesund J.E."/>
            <person name="Kallscheuer N."/>
            <person name="Luecker S."/>
            <person name="Lage O.M."/>
            <person name="Pohl T."/>
            <person name="Merkel B.J."/>
            <person name="Hornburger P."/>
            <person name="Mueller R.-W."/>
            <person name="Bruemmer F."/>
            <person name="Labrenz M."/>
            <person name="Spormann A.M."/>
            <person name="Op den Camp H."/>
            <person name="Overmann J."/>
            <person name="Amann R."/>
            <person name="Jetten M.S.M."/>
            <person name="Mascher T."/>
            <person name="Medema M.H."/>
            <person name="Devos D.P."/>
            <person name="Kaster A.-K."/>
            <person name="Ovreas L."/>
            <person name="Rohde M."/>
            <person name="Galperin M.Y."/>
            <person name="Jogler C."/>
        </authorList>
    </citation>
    <scope>NUCLEOTIDE SEQUENCE [LARGE SCALE GENOMIC DNA]</scope>
    <source>
        <strain evidence="2 3">Enr13</strain>
    </source>
</reference>
<gene>
    <name evidence="2" type="ORF">Enr13x_57400</name>
</gene>
<dbReference type="EMBL" id="CP037423">
    <property type="protein sequence ID" value="QDV45837.1"/>
    <property type="molecule type" value="Genomic_DNA"/>
</dbReference>
<feature type="region of interest" description="Disordered" evidence="1">
    <location>
        <begin position="165"/>
        <end position="185"/>
    </location>
</feature>
<evidence type="ECO:0008006" key="4">
    <source>
        <dbReference type="Google" id="ProtNLM"/>
    </source>
</evidence>
<name>A0A518HYI9_9BACT</name>
<dbReference type="KEGG" id="snep:Enr13x_57400"/>
<protein>
    <recommendedName>
        <fullName evidence="4">DUF2946 domain-containing protein</fullName>
    </recommendedName>
</protein>
<dbReference type="AlphaFoldDB" id="A0A518HYI9"/>
<evidence type="ECO:0000256" key="1">
    <source>
        <dbReference type="SAM" id="MobiDB-lite"/>
    </source>
</evidence>
<proteinExistence type="predicted"/>
<evidence type="ECO:0000313" key="2">
    <source>
        <dbReference type="EMBL" id="QDV45837.1"/>
    </source>
</evidence>
<evidence type="ECO:0000313" key="3">
    <source>
        <dbReference type="Proteomes" id="UP000319004"/>
    </source>
</evidence>
<feature type="compositionally biased region" description="Basic and acidic residues" evidence="1">
    <location>
        <begin position="173"/>
        <end position="185"/>
    </location>
</feature>
<dbReference type="Pfam" id="PF11162">
    <property type="entry name" value="DUF2946"/>
    <property type="match status" value="1"/>
</dbReference>
<dbReference type="InterPro" id="IPR021333">
    <property type="entry name" value="DUF2946"/>
</dbReference>
<dbReference type="Proteomes" id="UP000319004">
    <property type="component" value="Chromosome"/>
</dbReference>